<gene>
    <name evidence="4" type="ORF">ONB1V03_LOCUS5791</name>
</gene>
<dbReference type="OrthoDB" id="6150516at2759"/>
<accession>A0A7R9LRJ0</accession>
<dbReference type="InterPro" id="IPR027417">
    <property type="entry name" value="P-loop_NTPase"/>
</dbReference>
<proteinExistence type="predicted"/>
<reference evidence="4" key="1">
    <citation type="submission" date="2020-11" db="EMBL/GenBank/DDBJ databases">
        <authorList>
            <person name="Tran Van P."/>
        </authorList>
    </citation>
    <scope>NUCLEOTIDE SEQUENCE</scope>
</reference>
<protein>
    <recommendedName>
        <fullName evidence="3">ABC transporter domain-containing protein</fullName>
    </recommendedName>
</protein>
<evidence type="ECO:0000313" key="5">
    <source>
        <dbReference type="Proteomes" id="UP000728032"/>
    </source>
</evidence>
<dbReference type="InterPro" id="IPR003593">
    <property type="entry name" value="AAA+_ATPase"/>
</dbReference>
<dbReference type="GO" id="GO:0016887">
    <property type="term" value="F:ATP hydrolysis activity"/>
    <property type="evidence" value="ECO:0007669"/>
    <property type="project" value="InterPro"/>
</dbReference>
<dbReference type="AlphaFoldDB" id="A0A7R9LRJ0"/>
<name>A0A7R9LRJ0_9ACAR</name>
<dbReference type="Gene3D" id="3.40.50.300">
    <property type="entry name" value="P-loop containing nucleotide triphosphate hydrolases"/>
    <property type="match status" value="1"/>
</dbReference>
<dbReference type="PANTHER" id="PTHR43038:SF3">
    <property type="entry name" value="ABC TRANSPORTER G FAMILY MEMBER 20 ISOFORM X1"/>
    <property type="match status" value="1"/>
</dbReference>
<evidence type="ECO:0000256" key="1">
    <source>
        <dbReference type="ARBA" id="ARBA00022741"/>
    </source>
</evidence>
<dbReference type="InterPro" id="IPR003439">
    <property type="entry name" value="ABC_transporter-like_ATP-bd"/>
</dbReference>
<dbReference type="PROSITE" id="PS00211">
    <property type="entry name" value="ABC_TRANSPORTER_1"/>
    <property type="match status" value="1"/>
</dbReference>
<keyword evidence="2" id="KW-0067">ATP-binding</keyword>
<dbReference type="EMBL" id="OC917247">
    <property type="protein sequence ID" value="CAD7646562.1"/>
    <property type="molecule type" value="Genomic_DNA"/>
</dbReference>
<dbReference type="SMART" id="SM00382">
    <property type="entry name" value="AAA"/>
    <property type="match status" value="1"/>
</dbReference>
<dbReference type="PROSITE" id="PS50893">
    <property type="entry name" value="ABC_TRANSPORTER_2"/>
    <property type="match status" value="1"/>
</dbReference>
<dbReference type="PANTHER" id="PTHR43038">
    <property type="entry name" value="ATP-BINDING CASSETTE, SUB-FAMILY H, MEMBER 1"/>
    <property type="match status" value="1"/>
</dbReference>
<dbReference type="EMBL" id="CAJPVJ010002422">
    <property type="protein sequence ID" value="CAG2166264.1"/>
    <property type="molecule type" value="Genomic_DNA"/>
</dbReference>
<keyword evidence="1" id="KW-0547">Nucleotide-binding</keyword>
<feature type="domain" description="ABC transporter" evidence="3">
    <location>
        <begin position="10"/>
        <end position="258"/>
    </location>
</feature>
<dbReference type="GO" id="GO:0005524">
    <property type="term" value="F:ATP binding"/>
    <property type="evidence" value="ECO:0007669"/>
    <property type="project" value="UniProtKB-KW"/>
</dbReference>
<organism evidence="4">
    <name type="scientific">Oppiella nova</name>
    <dbReference type="NCBI Taxonomy" id="334625"/>
    <lineage>
        <taxon>Eukaryota</taxon>
        <taxon>Metazoa</taxon>
        <taxon>Ecdysozoa</taxon>
        <taxon>Arthropoda</taxon>
        <taxon>Chelicerata</taxon>
        <taxon>Arachnida</taxon>
        <taxon>Acari</taxon>
        <taxon>Acariformes</taxon>
        <taxon>Sarcoptiformes</taxon>
        <taxon>Oribatida</taxon>
        <taxon>Brachypylina</taxon>
        <taxon>Oppioidea</taxon>
        <taxon>Oppiidae</taxon>
        <taxon>Oppiella</taxon>
    </lineage>
</organism>
<dbReference type="InterPro" id="IPR017871">
    <property type="entry name" value="ABC_transporter-like_CS"/>
</dbReference>
<keyword evidence="5" id="KW-1185">Reference proteome</keyword>
<dbReference type="SUPFAM" id="SSF52540">
    <property type="entry name" value="P-loop containing nucleoside triphosphate hydrolases"/>
    <property type="match status" value="1"/>
</dbReference>
<dbReference type="Pfam" id="PF00005">
    <property type="entry name" value="ABC_tran"/>
    <property type="match status" value="1"/>
</dbReference>
<evidence type="ECO:0000313" key="4">
    <source>
        <dbReference type="EMBL" id="CAD7646562.1"/>
    </source>
</evidence>
<dbReference type="CDD" id="cd03230">
    <property type="entry name" value="ABC_DR_subfamily_A"/>
    <property type="match status" value="1"/>
</dbReference>
<evidence type="ECO:0000256" key="2">
    <source>
        <dbReference type="ARBA" id="ARBA00022840"/>
    </source>
</evidence>
<evidence type="ECO:0000259" key="3">
    <source>
        <dbReference type="PROSITE" id="PS50893"/>
    </source>
</evidence>
<sequence>MSETSAEYAVVVQNVCFSYGSTHPVLTQLTTRIPKGQIYALLGSNGSGKTTLLKIICGRLTPRSGRVEVFGCKPGPNHPDIPGPGVFGCKPGPNHPDIPGPGVGYMPQEMALFENFSIKQILTYYAMIYGMSGDAMDSRIKELSVLLRLPQMDRRVDRLSGGERRLVSLSAALIHSPKLLILDEPTVGVDPLIRHQIWGYLEDQCLKNDTTVIISTHYMSEAINAGTVCFISNGQSVAYGLPQELLLDYRCHTLDEVYYKSHQEIQIKNSNDKVASEICNEILYNSNKSDTYRKSFDGNLLIVYGEIDNIPIAIVHRESNGTAILFHQFVDLLDSRLFAKRLYDTNSTAYESVVLGQNILSIVLDEEDYWIRALVVWDR</sequence>
<dbReference type="Proteomes" id="UP000728032">
    <property type="component" value="Unassembled WGS sequence"/>
</dbReference>